<organism evidence="2 3">
    <name type="scientific">Paractinoplanes pyxinae</name>
    <dbReference type="NCBI Taxonomy" id="2997416"/>
    <lineage>
        <taxon>Bacteria</taxon>
        <taxon>Bacillati</taxon>
        <taxon>Actinomycetota</taxon>
        <taxon>Actinomycetes</taxon>
        <taxon>Micromonosporales</taxon>
        <taxon>Micromonosporaceae</taxon>
        <taxon>Paractinoplanes</taxon>
    </lineage>
</organism>
<name>A0ABT4BGD8_9ACTN</name>
<reference evidence="2" key="1">
    <citation type="submission" date="2022-11" db="EMBL/GenBank/DDBJ databases">
        <authorList>
            <person name="Somphong A."/>
            <person name="Phongsopitanun W."/>
        </authorList>
    </citation>
    <scope>NUCLEOTIDE SEQUENCE</scope>
    <source>
        <strain evidence="2">Pm04-4</strain>
    </source>
</reference>
<feature type="transmembrane region" description="Helical" evidence="1">
    <location>
        <begin position="35"/>
        <end position="53"/>
    </location>
</feature>
<protein>
    <submittedName>
        <fullName evidence="2">Flp family type IVb pilin</fullName>
    </submittedName>
</protein>
<keyword evidence="3" id="KW-1185">Reference proteome</keyword>
<dbReference type="Proteomes" id="UP001151002">
    <property type="component" value="Unassembled WGS sequence"/>
</dbReference>
<dbReference type="Pfam" id="PF04964">
    <property type="entry name" value="Flp_Fap"/>
    <property type="match status" value="1"/>
</dbReference>
<dbReference type="InterPro" id="IPR007047">
    <property type="entry name" value="Flp_Fap"/>
</dbReference>
<evidence type="ECO:0000256" key="1">
    <source>
        <dbReference type="SAM" id="Phobius"/>
    </source>
</evidence>
<keyword evidence="1" id="KW-0472">Membrane</keyword>
<proteinExistence type="predicted"/>
<keyword evidence="1" id="KW-0812">Transmembrane</keyword>
<evidence type="ECO:0000313" key="3">
    <source>
        <dbReference type="Proteomes" id="UP001151002"/>
    </source>
</evidence>
<sequence>MLAFHYVAAYVQSHLTAAGDRLARKGDEGATAVEYGLLVSLVAVVIIVGATTFGKQISDLFAAVAGKIKMPA</sequence>
<accession>A0ABT4BGD8</accession>
<dbReference type="EMBL" id="JAPNTZ010000028">
    <property type="protein sequence ID" value="MCY1145601.1"/>
    <property type="molecule type" value="Genomic_DNA"/>
</dbReference>
<keyword evidence="1" id="KW-1133">Transmembrane helix</keyword>
<evidence type="ECO:0000313" key="2">
    <source>
        <dbReference type="EMBL" id="MCY1145601.1"/>
    </source>
</evidence>
<gene>
    <name evidence="2" type="ORF">OWR29_47010</name>
</gene>
<comment type="caution">
    <text evidence="2">The sequence shown here is derived from an EMBL/GenBank/DDBJ whole genome shotgun (WGS) entry which is preliminary data.</text>
</comment>
<dbReference type="RefSeq" id="WP_267570218.1">
    <property type="nucleotide sequence ID" value="NZ_JAPNTZ010000028.1"/>
</dbReference>